<dbReference type="Pfam" id="PF05593">
    <property type="entry name" value="RHS_repeat"/>
    <property type="match status" value="1"/>
</dbReference>
<reference evidence="2 3" key="1">
    <citation type="journal article" date="2022" name="Syst. Appl. Microbiol.">
        <title>Pseudomonas alliivorans sp. nov., a plant-pathogenic bacterium isolated from onion foliage in Georgia, USA.</title>
        <authorList>
            <person name="Zhao M."/>
            <person name="Tyson C."/>
            <person name="Chen H.C."/>
            <person name="Paudel S."/>
            <person name="Gitaitis R."/>
            <person name="Kvitko B."/>
            <person name="Dutta B."/>
        </authorList>
    </citation>
    <scope>NUCLEOTIDE SEQUENCE [LARGE SCALE GENOMIC DNA]</scope>
    <source>
        <strain evidence="2 3">20GA0068</strain>
    </source>
</reference>
<dbReference type="RefSeq" id="WP_210042494.1">
    <property type="nucleotide sequence ID" value="NZ_JAFFZW010000004.1"/>
</dbReference>
<dbReference type="InterPro" id="IPR050708">
    <property type="entry name" value="T6SS_VgrG/RHS"/>
</dbReference>
<dbReference type="InterPro" id="IPR022385">
    <property type="entry name" value="Rhs_assc_core"/>
</dbReference>
<sequence length="839" mass="93208">LTRHFGYDDWGQQISETGPDGVVSFKETDQIFSPDGPVTREWLQHSIDATEKYNLTVTQMNLFGEPVSVERFDHLGQSGGIHVSHYDGLGRVAEEVDALNHVTGYQYDAFDRHVQHILPDKAVVKRTYAPHSIEDLPILISVNDKVLGEQAFDSLDRRRRTVTGGREQTYRFKSSQFRPCSVRNARDQTIEYVYNPALGEEPLQRNIVDNPALGEESQQHAGVEGPIRAISATYQYDFKNARLTECEEQDQKLVREYFSNGELKSETRTGGTDVHTMHYLYSLEGRLLEYKDVLGQVQTCEYDQYGRIEKTQLQDAVSATFSYDPLGQVKCIETVSGAQKVSTTLDYDDFGRETQRSFDLDGVLQVMTQVWDNTDQLKQRTLKQGDTLLRDEGYTYDARGRLTGYTCTGSQPPVDAYGKVIESQLFRFDTVDNITQVRTVFDGGSNVATYHFDNDKDPTQLSGVTNTHADYGEIELLYDGDGNLLRDEAKRTLTYDALNRLTSVSAPDGGPVDTGDYRYDPTDTLSGHGDDRRFYNAGQLSTRLTGDTPCSYLRGGSHLLADTDKGIVANDHNNTVLYAMNNDAVKPCAYTAYGYRTASGSKPGGAGFNGEYGEPGTDWQLLGNGYRAYNPVLMKFHSPDSLSPFEEGGVNAYAYCEGDPVNGVDPSGHGFWSGLARAVGIKPTLKAGKAGVQGIPGVFTAIEEGAEQSLLRTVKSTDIDNFNVIYQHRKKIAEEAEAAFFNSEKSGKIPTKRMGAKELAQSDASQAMDDLNALKRRKGRPGITKQSRMNMIKEIQRINTAEPTSATRKLANPGGTAQNLRDRNAYLVKSENKRARKDS</sequence>
<gene>
    <name evidence="2" type="ORF">JTJ32_14790</name>
</gene>
<dbReference type="SUPFAM" id="SSF56399">
    <property type="entry name" value="ADP-ribosylation"/>
    <property type="match status" value="1"/>
</dbReference>
<evidence type="ECO:0000313" key="2">
    <source>
        <dbReference type="EMBL" id="MBP0946595.1"/>
    </source>
</evidence>
<dbReference type="Proteomes" id="UP000673197">
    <property type="component" value="Unassembled WGS sequence"/>
</dbReference>
<dbReference type="PANTHER" id="PTHR32305">
    <property type="match status" value="1"/>
</dbReference>
<evidence type="ECO:0000313" key="3">
    <source>
        <dbReference type="Proteomes" id="UP000673197"/>
    </source>
</evidence>
<evidence type="ECO:0000256" key="1">
    <source>
        <dbReference type="SAM" id="MobiDB-lite"/>
    </source>
</evidence>
<dbReference type="NCBIfam" id="TIGR03696">
    <property type="entry name" value="Rhs_assc_core"/>
    <property type="match status" value="1"/>
</dbReference>
<dbReference type="NCBIfam" id="TIGR01643">
    <property type="entry name" value="YD_repeat_2x"/>
    <property type="match status" value="2"/>
</dbReference>
<dbReference type="Gene3D" id="2.180.10.10">
    <property type="entry name" value="RHS repeat-associated core"/>
    <property type="match status" value="1"/>
</dbReference>
<feature type="non-terminal residue" evidence="2">
    <location>
        <position position="1"/>
    </location>
</feature>
<feature type="compositionally biased region" description="Polar residues" evidence="1">
    <location>
        <begin position="798"/>
        <end position="807"/>
    </location>
</feature>
<dbReference type="InterPro" id="IPR006530">
    <property type="entry name" value="YD"/>
</dbReference>
<name>A0ABS4C7N6_9PSED</name>
<comment type="caution">
    <text evidence="2">The sequence shown here is derived from an EMBL/GenBank/DDBJ whole genome shotgun (WGS) entry which is preliminary data.</text>
</comment>
<feature type="compositionally biased region" description="Basic and acidic residues" evidence="1">
    <location>
        <begin position="820"/>
        <end position="839"/>
    </location>
</feature>
<accession>A0ABS4C7N6</accession>
<organism evidence="2 3">
    <name type="scientific">Pseudomonas alliivorans</name>
    <dbReference type="NCBI Taxonomy" id="2810613"/>
    <lineage>
        <taxon>Bacteria</taxon>
        <taxon>Pseudomonadati</taxon>
        <taxon>Pseudomonadota</taxon>
        <taxon>Gammaproteobacteria</taxon>
        <taxon>Pseudomonadales</taxon>
        <taxon>Pseudomonadaceae</taxon>
        <taxon>Pseudomonas</taxon>
    </lineage>
</organism>
<dbReference type="PANTHER" id="PTHR32305:SF15">
    <property type="entry name" value="PROTEIN RHSA-RELATED"/>
    <property type="match status" value="1"/>
</dbReference>
<dbReference type="InterPro" id="IPR031325">
    <property type="entry name" value="RHS_repeat"/>
</dbReference>
<proteinExistence type="predicted"/>
<keyword evidence="3" id="KW-1185">Reference proteome</keyword>
<feature type="region of interest" description="Disordered" evidence="1">
    <location>
        <begin position="798"/>
        <end position="839"/>
    </location>
</feature>
<dbReference type="EMBL" id="JAFFZW010000004">
    <property type="protein sequence ID" value="MBP0946595.1"/>
    <property type="molecule type" value="Genomic_DNA"/>
</dbReference>
<protein>
    <submittedName>
        <fullName evidence="2">RHS repeat-associated core domain-containing protein</fullName>
    </submittedName>
</protein>